<keyword evidence="4" id="KW-1133">Transmembrane helix</keyword>
<feature type="compositionally biased region" description="Polar residues" evidence="3">
    <location>
        <begin position="12"/>
        <end position="25"/>
    </location>
</feature>
<feature type="transmembrane region" description="Helical" evidence="4">
    <location>
        <begin position="185"/>
        <end position="205"/>
    </location>
</feature>
<keyword evidence="7" id="KW-1185">Reference proteome</keyword>
<dbReference type="InterPro" id="IPR020846">
    <property type="entry name" value="MFS_dom"/>
</dbReference>
<dbReference type="GO" id="GO:0022857">
    <property type="term" value="F:transmembrane transporter activity"/>
    <property type="evidence" value="ECO:0007669"/>
    <property type="project" value="InterPro"/>
</dbReference>
<feature type="domain" description="Major facilitator superfamily (MFS) profile" evidence="5">
    <location>
        <begin position="56"/>
        <end position="398"/>
    </location>
</feature>
<feature type="transmembrane region" description="Helical" evidence="4">
    <location>
        <begin position="156"/>
        <end position="178"/>
    </location>
</feature>
<dbReference type="Gene3D" id="1.20.1250.20">
    <property type="entry name" value="MFS general substrate transporter like domains"/>
    <property type="match status" value="2"/>
</dbReference>
<evidence type="ECO:0000256" key="1">
    <source>
        <dbReference type="ARBA" id="ARBA00004141"/>
    </source>
</evidence>
<evidence type="ECO:0000313" key="7">
    <source>
        <dbReference type="Proteomes" id="UP001055115"/>
    </source>
</evidence>
<proteinExistence type="inferred from homology"/>
<evidence type="ECO:0000256" key="2">
    <source>
        <dbReference type="ARBA" id="ARBA00006727"/>
    </source>
</evidence>
<evidence type="ECO:0000259" key="5">
    <source>
        <dbReference type="PROSITE" id="PS50850"/>
    </source>
</evidence>
<dbReference type="SUPFAM" id="SSF103473">
    <property type="entry name" value="MFS general substrate transporter"/>
    <property type="match status" value="1"/>
</dbReference>
<comment type="similarity">
    <text evidence="2">Belongs to the major facilitator superfamily. Monocarboxylate porter (TC 2.A.1.13) family.</text>
</comment>
<keyword evidence="4" id="KW-0472">Membrane</keyword>
<sequence>MGVSELDKVPEASSSSSLTTGTPIGTVSDAEPIKQTFITSNGNDEPPITYTEGGTTAWLVVLGSWLALFSSMGLMNSIGAFHAHIQRNQLAGHTPSSVAWIFGVYCGLGFFCGIQAGPVFDARGPRALITAGGLGTVAFLLLMGVCTRYWHFMLVFGVLGGTSLSLVFGPAVGVVAHYFSSRRGLATGIASSGGSAGGVVFPLVLQRLYPLVGFAWATRVVALVCACAFVAAVLLIRKRFPPKPLSMARALPDLTILRNPALCCTAMGAFFMEWGLFVPLSYLTLYALAHGQSSSFSYMLLALINAGAVPGRWVPGYLSDRLGRFNMLIATILGCGMSLACLWLTSGSSPARLVAFAVVFGFFSGGNVSLAPVCIGQLCTIESYGRYYATANVLVSIR</sequence>
<dbReference type="RefSeq" id="XP_049134544.1">
    <property type="nucleotide sequence ID" value="XM_049278587.1"/>
</dbReference>
<comment type="caution">
    <text evidence="6">The sequence shown here is derived from an EMBL/GenBank/DDBJ whole genome shotgun (WGS) entry which is preliminary data.</text>
</comment>
<organism evidence="6 7">
    <name type="scientific">Colletotrichum spaethianum</name>
    <dbReference type="NCBI Taxonomy" id="700344"/>
    <lineage>
        <taxon>Eukaryota</taxon>
        <taxon>Fungi</taxon>
        <taxon>Dikarya</taxon>
        <taxon>Ascomycota</taxon>
        <taxon>Pezizomycotina</taxon>
        <taxon>Sordariomycetes</taxon>
        <taxon>Hypocreomycetidae</taxon>
        <taxon>Glomerellales</taxon>
        <taxon>Glomerellaceae</taxon>
        <taxon>Colletotrichum</taxon>
        <taxon>Colletotrichum spaethianum species complex</taxon>
    </lineage>
</organism>
<dbReference type="InterPro" id="IPR036259">
    <property type="entry name" value="MFS_trans_sf"/>
</dbReference>
<dbReference type="Pfam" id="PF07690">
    <property type="entry name" value="MFS_1"/>
    <property type="match status" value="1"/>
</dbReference>
<accession>A0AA37PHD9</accession>
<gene>
    <name evidence="6" type="ORF">ColSpa_12375</name>
</gene>
<dbReference type="GeneID" id="73333177"/>
<feature type="transmembrane region" description="Helical" evidence="4">
    <location>
        <begin position="256"/>
        <end position="276"/>
    </location>
</feature>
<keyword evidence="4" id="KW-0812">Transmembrane</keyword>
<feature type="transmembrane region" description="Helical" evidence="4">
    <location>
        <begin position="325"/>
        <end position="345"/>
    </location>
</feature>
<feature type="region of interest" description="Disordered" evidence="3">
    <location>
        <begin position="1"/>
        <end position="28"/>
    </location>
</feature>
<evidence type="ECO:0000256" key="3">
    <source>
        <dbReference type="SAM" id="MobiDB-lite"/>
    </source>
</evidence>
<feature type="transmembrane region" description="Helical" evidence="4">
    <location>
        <begin position="351"/>
        <end position="376"/>
    </location>
</feature>
<feature type="transmembrane region" description="Helical" evidence="4">
    <location>
        <begin position="296"/>
        <end position="313"/>
    </location>
</feature>
<evidence type="ECO:0000256" key="4">
    <source>
        <dbReference type="SAM" id="Phobius"/>
    </source>
</evidence>
<dbReference type="PANTHER" id="PTHR11360">
    <property type="entry name" value="MONOCARBOXYLATE TRANSPORTER"/>
    <property type="match status" value="1"/>
</dbReference>
<feature type="transmembrane region" description="Helical" evidence="4">
    <location>
        <begin position="211"/>
        <end position="236"/>
    </location>
</feature>
<protein>
    <submittedName>
        <fullName evidence="6">Ribokinase</fullName>
    </submittedName>
</protein>
<dbReference type="AlphaFoldDB" id="A0AA37PHD9"/>
<dbReference type="InterPro" id="IPR011701">
    <property type="entry name" value="MFS"/>
</dbReference>
<name>A0AA37PHD9_9PEZI</name>
<dbReference type="PANTHER" id="PTHR11360:SF177">
    <property type="entry name" value="RIBOFLAVIN TRANSPORTER MCH5"/>
    <property type="match status" value="1"/>
</dbReference>
<comment type="subcellular location">
    <subcellularLocation>
        <location evidence="1">Membrane</location>
        <topology evidence="1">Multi-pass membrane protein</topology>
    </subcellularLocation>
</comment>
<dbReference type="Proteomes" id="UP001055115">
    <property type="component" value="Unassembled WGS sequence"/>
</dbReference>
<feature type="transmembrane region" description="Helical" evidence="4">
    <location>
        <begin position="57"/>
        <end position="78"/>
    </location>
</feature>
<dbReference type="EMBL" id="BQXU01000063">
    <property type="protein sequence ID" value="GKT52194.1"/>
    <property type="molecule type" value="Genomic_DNA"/>
</dbReference>
<feature type="compositionally biased region" description="Basic and acidic residues" evidence="3">
    <location>
        <begin position="1"/>
        <end position="10"/>
    </location>
</feature>
<dbReference type="InterPro" id="IPR050327">
    <property type="entry name" value="Proton-linked_MCT"/>
</dbReference>
<evidence type="ECO:0000313" key="6">
    <source>
        <dbReference type="EMBL" id="GKT52194.1"/>
    </source>
</evidence>
<feature type="transmembrane region" description="Helical" evidence="4">
    <location>
        <begin position="127"/>
        <end position="150"/>
    </location>
</feature>
<reference evidence="6 7" key="1">
    <citation type="submission" date="2022-03" db="EMBL/GenBank/DDBJ databases">
        <title>Genome data of Colletotrichum spp.</title>
        <authorList>
            <person name="Utami Y.D."/>
            <person name="Hiruma K."/>
        </authorList>
    </citation>
    <scope>NUCLEOTIDE SEQUENCE [LARGE SCALE GENOMIC DNA]</scope>
    <source>
        <strain evidence="6 7">MAFF 239500</strain>
    </source>
</reference>
<dbReference type="GO" id="GO:0016020">
    <property type="term" value="C:membrane"/>
    <property type="evidence" value="ECO:0007669"/>
    <property type="project" value="UniProtKB-SubCell"/>
</dbReference>
<feature type="transmembrane region" description="Helical" evidence="4">
    <location>
        <begin position="98"/>
        <end position="120"/>
    </location>
</feature>
<dbReference type="PROSITE" id="PS50850">
    <property type="entry name" value="MFS"/>
    <property type="match status" value="1"/>
</dbReference>